<dbReference type="Pfam" id="PF06969">
    <property type="entry name" value="HemN_C"/>
    <property type="match status" value="1"/>
</dbReference>
<accession>A0ABQ1WU39</accession>
<dbReference type="InterPro" id="IPR013785">
    <property type="entry name" value="Aldolase_TIM"/>
</dbReference>
<evidence type="ECO:0000256" key="2">
    <source>
        <dbReference type="ARBA" id="ARBA00004785"/>
    </source>
</evidence>
<evidence type="ECO:0000256" key="13">
    <source>
        <dbReference type="ARBA" id="ARBA00048321"/>
    </source>
</evidence>
<comment type="catalytic activity">
    <reaction evidence="13 14">
        <text>coproporphyrinogen III + 2 S-adenosyl-L-methionine = protoporphyrinogen IX + 2 5'-deoxyadenosine + 2 L-methionine + 2 CO2</text>
        <dbReference type="Rhea" id="RHEA:15425"/>
        <dbReference type="ChEBI" id="CHEBI:16526"/>
        <dbReference type="ChEBI" id="CHEBI:17319"/>
        <dbReference type="ChEBI" id="CHEBI:57307"/>
        <dbReference type="ChEBI" id="CHEBI:57309"/>
        <dbReference type="ChEBI" id="CHEBI:57844"/>
        <dbReference type="ChEBI" id="CHEBI:59789"/>
        <dbReference type="EC" id="1.3.98.3"/>
    </reaction>
</comment>
<dbReference type="InterPro" id="IPR058240">
    <property type="entry name" value="rSAM_sf"/>
</dbReference>
<evidence type="ECO:0000256" key="4">
    <source>
        <dbReference type="ARBA" id="ARBA00011245"/>
    </source>
</evidence>
<comment type="subcellular location">
    <subcellularLocation>
        <location evidence="1 14">Cytoplasm</location>
    </subcellularLocation>
</comment>
<keyword evidence="10 14" id="KW-0408">Iron</keyword>
<dbReference type="EC" id="1.3.98.3" evidence="14"/>
<keyword evidence="8 14" id="KW-0479">Metal-binding</keyword>
<dbReference type="PANTHER" id="PTHR13932">
    <property type="entry name" value="COPROPORPHYRINIGEN III OXIDASE"/>
    <property type="match status" value="1"/>
</dbReference>
<evidence type="ECO:0000313" key="16">
    <source>
        <dbReference type="EMBL" id="GGG43071.1"/>
    </source>
</evidence>
<dbReference type="InterPro" id="IPR034505">
    <property type="entry name" value="Coproporphyrinogen-III_oxidase"/>
</dbReference>
<evidence type="ECO:0000256" key="3">
    <source>
        <dbReference type="ARBA" id="ARBA00005493"/>
    </source>
</evidence>
<keyword evidence="17" id="KW-1185">Reference proteome</keyword>
<comment type="cofactor">
    <cofactor evidence="14">
        <name>[4Fe-4S] cluster</name>
        <dbReference type="ChEBI" id="CHEBI:49883"/>
    </cofactor>
    <text evidence="14">Binds 1 [4Fe-4S] cluster. The cluster is coordinated with 3 cysteines and an exchangeable S-adenosyl-L-methionine.</text>
</comment>
<evidence type="ECO:0000256" key="8">
    <source>
        <dbReference type="ARBA" id="ARBA00022723"/>
    </source>
</evidence>
<name>A0ABQ1WU39_9FLAO</name>
<sequence>MEGNLISKYNVAGPRYTSYPTVPYWDETSFNDKEWKRSLQKSFQESNHSEGISIYIHLPFCESLCTFCGCNKRITKNHSVEVPYLESVLKEWGMYCNLFDEIPIIKELHLGGGTPTFFSAENLKLLLSGIFKKSLKAEDAELSFEGHPNNTSFEHLSLFSSFGFTRVSYGVQDYNEQVQKAIHRVQPFENVKRVTEEARTNGFTSVGHDIIFGLPFQTKEHIIHTIERTKELMPDRIAFYSYAHVPWIKGNGQRGFKDEDLPSADGKREQYETGKKMLLEAGYVEIGMDHFALPSDSLFEALENKRIHRNFMGYTASKTKTMIGLGVSAISDSWYGFAQNVKNVEEYQNLVENNILPIYRGHILNEEDLIIRKHILNLMCKLQTSWYTGNQFFKALPQTLFSLKEMQKDGLLEIDTNFLKVTEKGRPFVRNVCMAFDMRLQRQKPENQLFSMTI</sequence>
<dbReference type="Pfam" id="PF04055">
    <property type="entry name" value="Radical_SAM"/>
    <property type="match status" value="1"/>
</dbReference>
<comment type="subunit">
    <text evidence="4">Monomer.</text>
</comment>
<evidence type="ECO:0000256" key="7">
    <source>
        <dbReference type="ARBA" id="ARBA00022691"/>
    </source>
</evidence>
<evidence type="ECO:0000256" key="10">
    <source>
        <dbReference type="ARBA" id="ARBA00023004"/>
    </source>
</evidence>
<protein>
    <recommendedName>
        <fullName evidence="14">Coproporphyrinogen-III oxidase</fullName>
        <ecNumber evidence="14">1.3.98.3</ecNumber>
    </recommendedName>
</protein>
<evidence type="ECO:0000259" key="15">
    <source>
        <dbReference type="PROSITE" id="PS51918"/>
    </source>
</evidence>
<proteinExistence type="inferred from homology"/>
<comment type="caution">
    <text evidence="16">The sequence shown here is derived from an EMBL/GenBank/DDBJ whole genome shotgun (WGS) entry which is preliminary data.</text>
</comment>
<evidence type="ECO:0000256" key="5">
    <source>
        <dbReference type="ARBA" id="ARBA00022485"/>
    </source>
</evidence>
<keyword evidence="7 14" id="KW-0949">S-adenosyl-L-methionine</keyword>
<dbReference type="PROSITE" id="PS51918">
    <property type="entry name" value="RADICAL_SAM"/>
    <property type="match status" value="1"/>
</dbReference>
<dbReference type="SFLD" id="SFLDG01065">
    <property type="entry name" value="anaerobic_coproporphyrinogen-I"/>
    <property type="match status" value="1"/>
</dbReference>
<dbReference type="InterPro" id="IPR006638">
    <property type="entry name" value="Elp3/MiaA/NifB-like_rSAM"/>
</dbReference>
<dbReference type="SMART" id="SM00729">
    <property type="entry name" value="Elp3"/>
    <property type="match status" value="1"/>
</dbReference>
<dbReference type="InterPro" id="IPR007197">
    <property type="entry name" value="rSAM"/>
</dbReference>
<keyword evidence="5 14" id="KW-0004">4Fe-4S</keyword>
<evidence type="ECO:0000256" key="11">
    <source>
        <dbReference type="ARBA" id="ARBA00023014"/>
    </source>
</evidence>
<evidence type="ECO:0000256" key="9">
    <source>
        <dbReference type="ARBA" id="ARBA00023002"/>
    </source>
</evidence>
<dbReference type="Gene3D" id="3.20.20.70">
    <property type="entry name" value="Aldolase class I"/>
    <property type="match status" value="1"/>
</dbReference>
<reference evidence="17" key="1">
    <citation type="journal article" date="2019" name="Int. J. Syst. Evol. Microbiol.">
        <title>The Global Catalogue of Microorganisms (GCM) 10K type strain sequencing project: providing services to taxonomists for standard genome sequencing and annotation.</title>
        <authorList>
            <consortium name="The Broad Institute Genomics Platform"/>
            <consortium name="The Broad Institute Genome Sequencing Center for Infectious Disease"/>
            <person name="Wu L."/>
            <person name="Ma J."/>
        </authorList>
    </citation>
    <scope>NUCLEOTIDE SEQUENCE [LARGE SCALE GENOMIC DNA]</scope>
    <source>
        <strain evidence="17">CGMCC 1.15422</strain>
    </source>
</reference>
<dbReference type="PANTHER" id="PTHR13932:SF6">
    <property type="entry name" value="OXYGEN-INDEPENDENT COPROPORPHYRINOGEN III OXIDASE"/>
    <property type="match status" value="1"/>
</dbReference>
<keyword evidence="9 14" id="KW-0560">Oxidoreductase</keyword>
<organism evidence="16 17">
    <name type="scientific">Christiangramia forsetii</name>
    <dbReference type="NCBI Taxonomy" id="411153"/>
    <lineage>
        <taxon>Bacteria</taxon>
        <taxon>Pseudomonadati</taxon>
        <taxon>Bacteroidota</taxon>
        <taxon>Flavobacteriia</taxon>
        <taxon>Flavobacteriales</taxon>
        <taxon>Flavobacteriaceae</taxon>
        <taxon>Christiangramia</taxon>
    </lineage>
</organism>
<dbReference type="RefSeq" id="WP_011709301.1">
    <property type="nucleotide sequence ID" value="NZ_BMIX01000007.1"/>
</dbReference>
<gene>
    <name evidence="16" type="primary">hemN</name>
    <name evidence="16" type="ORF">GCM10011532_28760</name>
</gene>
<dbReference type="Gene3D" id="1.10.10.920">
    <property type="match status" value="1"/>
</dbReference>
<dbReference type="SFLD" id="SFLDS00029">
    <property type="entry name" value="Radical_SAM"/>
    <property type="match status" value="1"/>
</dbReference>
<dbReference type="NCBIfam" id="TIGR00538">
    <property type="entry name" value="hemN"/>
    <property type="match status" value="1"/>
</dbReference>
<comment type="pathway">
    <text evidence="2 14">Porphyrin-containing compound metabolism; protoporphyrin-IX biosynthesis; protoporphyrinogen-IX from coproporphyrinogen-III (AdoMet route): step 1/1.</text>
</comment>
<dbReference type="SUPFAM" id="SSF102114">
    <property type="entry name" value="Radical SAM enzymes"/>
    <property type="match status" value="1"/>
</dbReference>
<keyword evidence="12 14" id="KW-0627">Porphyrin biosynthesis</keyword>
<dbReference type="Proteomes" id="UP000605733">
    <property type="component" value="Unassembled WGS sequence"/>
</dbReference>
<evidence type="ECO:0000256" key="12">
    <source>
        <dbReference type="ARBA" id="ARBA00023244"/>
    </source>
</evidence>
<dbReference type="InterPro" id="IPR010723">
    <property type="entry name" value="HemN_C"/>
</dbReference>
<keyword evidence="6 14" id="KW-0963">Cytoplasm</keyword>
<feature type="domain" description="Radical SAM core" evidence="15">
    <location>
        <begin position="46"/>
        <end position="280"/>
    </location>
</feature>
<evidence type="ECO:0000256" key="1">
    <source>
        <dbReference type="ARBA" id="ARBA00004496"/>
    </source>
</evidence>
<evidence type="ECO:0000313" key="17">
    <source>
        <dbReference type="Proteomes" id="UP000605733"/>
    </source>
</evidence>
<evidence type="ECO:0000256" key="14">
    <source>
        <dbReference type="PIRNR" id="PIRNR000167"/>
    </source>
</evidence>
<evidence type="ECO:0000256" key="6">
    <source>
        <dbReference type="ARBA" id="ARBA00022490"/>
    </source>
</evidence>
<dbReference type="PIRSF" id="PIRSF000167">
    <property type="entry name" value="HemN"/>
    <property type="match status" value="1"/>
</dbReference>
<dbReference type="EMBL" id="BMIX01000007">
    <property type="protein sequence ID" value="GGG43071.1"/>
    <property type="molecule type" value="Genomic_DNA"/>
</dbReference>
<keyword evidence="11 14" id="KW-0411">Iron-sulfur</keyword>
<dbReference type="InterPro" id="IPR004558">
    <property type="entry name" value="Coprogen_oxidase_HemN"/>
</dbReference>
<comment type="similarity">
    <text evidence="3 14">Belongs to the anaerobic coproporphyrinogen-III oxidase family.</text>
</comment>